<protein>
    <recommendedName>
        <fullName evidence="3">NADAR domain-containing protein</fullName>
    </recommendedName>
</protein>
<feature type="domain" description="NADAR" evidence="3">
    <location>
        <begin position="6"/>
        <end position="149"/>
    </location>
</feature>
<name>A0A1M7ZH86_9HYPH</name>
<comment type="catalytic activity">
    <reaction evidence="2">
        <text>2,5-diamino-6-hydroxy-4-(5-phosphoribosylamino)-pyrimidine + H2O = 2,5,6-triamino-4-hydroxypyrimidine + D-ribose 5-phosphate</text>
        <dbReference type="Rhea" id="RHEA:23436"/>
        <dbReference type="ChEBI" id="CHEBI:15377"/>
        <dbReference type="ChEBI" id="CHEBI:58614"/>
        <dbReference type="ChEBI" id="CHEBI:78346"/>
        <dbReference type="ChEBI" id="CHEBI:137796"/>
    </reaction>
</comment>
<accession>A0A1M7ZH86</accession>
<dbReference type="Gene3D" id="1.10.357.40">
    <property type="entry name" value="YbiA-like"/>
    <property type="match status" value="1"/>
</dbReference>
<evidence type="ECO:0000256" key="2">
    <source>
        <dbReference type="ARBA" id="ARBA00000751"/>
    </source>
</evidence>
<proteinExistence type="predicted"/>
<evidence type="ECO:0000259" key="3">
    <source>
        <dbReference type="Pfam" id="PF08719"/>
    </source>
</evidence>
<evidence type="ECO:0000313" key="4">
    <source>
        <dbReference type="EMBL" id="SHO64233.1"/>
    </source>
</evidence>
<evidence type="ECO:0000313" key="5">
    <source>
        <dbReference type="Proteomes" id="UP000186406"/>
    </source>
</evidence>
<gene>
    <name evidence="4" type="ORF">SAMN02745172_01639</name>
</gene>
<dbReference type="STRING" id="1123029.SAMN02745172_01639"/>
<sequence>MDEIRFYDPRVGAHAALSNLHPRAMVFEGTLYRTPEHAFQVAKAASAEMKAWLAAAPTPELVAVAGDNLVPEDVVPGWEDDQLRVMERIVTAKFTEAEDLKALLLNTGTAKIVEWAPEDGEVARFWGEYKGEGQNWLGRILMDLRERLRAEAA</sequence>
<dbReference type="SUPFAM" id="SSF143990">
    <property type="entry name" value="YbiA-like"/>
    <property type="match status" value="1"/>
</dbReference>
<dbReference type="NCBIfam" id="TIGR02464">
    <property type="entry name" value="ribofla_fusion"/>
    <property type="match status" value="1"/>
</dbReference>
<dbReference type="AlphaFoldDB" id="A0A1M7ZH86"/>
<dbReference type="Proteomes" id="UP000186406">
    <property type="component" value="Unassembled WGS sequence"/>
</dbReference>
<dbReference type="Pfam" id="PF08719">
    <property type="entry name" value="NADAR"/>
    <property type="match status" value="1"/>
</dbReference>
<dbReference type="EMBL" id="FRXO01000003">
    <property type="protein sequence ID" value="SHO64233.1"/>
    <property type="molecule type" value="Genomic_DNA"/>
</dbReference>
<keyword evidence="5" id="KW-1185">Reference proteome</keyword>
<comment type="catalytic activity">
    <reaction evidence="1">
        <text>5-amino-6-(5-phospho-D-ribosylamino)uracil + H2O = 5,6-diaminouracil + D-ribose 5-phosphate</text>
        <dbReference type="Rhea" id="RHEA:55020"/>
        <dbReference type="ChEBI" id="CHEBI:15377"/>
        <dbReference type="ChEBI" id="CHEBI:46252"/>
        <dbReference type="ChEBI" id="CHEBI:58453"/>
        <dbReference type="ChEBI" id="CHEBI:78346"/>
    </reaction>
</comment>
<reference evidence="4 5" key="1">
    <citation type="submission" date="2016-12" db="EMBL/GenBank/DDBJ databases">
        <authorList>
            <person name="Song W.-J."/>
            <person name="Kurnit D.M."/>
        </authorList>
    </citation>
    <scope>NUCLEOTIDE SEQUENCE [LARGE SCALE GENOMIC DNA]</scope>
    <source>
        <strain evidence="4 5">DSM 19599</strain>
    </source>
</reference>
<dbReference type="InterPro" id="IPR037238">
    <property type="entry name" value="YbiA-like_sf"/>
</dbReference>
<dbReference type="InterPro" id="IPR012816">
    <property type="entry name" value="NADAR"/>
</dbReference>
<evidence type="ECO:0000256" key="1">
    <source>
        <dbReference type="ARBA" id="ARBA00000022"/>
    </source>
</evidence>
<dbReference type="CDD" id="cd15457">
    <property type="entry name" value="NADAR"/>
    <property type="match status" value="1"/>
</dbReference>
<organism evidence="4 5">
    <name type="scientific">Pseudoxanthobacter soli DSM 19599</name>
    <dbReference type="NCBI Taxonomy" id="1123029"/>
    <lineage>
        <taxon>Bacteria</taxon>
        <taxon>Pseudomonadati</taxon>
        <taxon>Pseudomonadota</taxon>
        <taxon>Alphaproteobacteria</taxon>
        <taxon>Hyphomicrobiales</taxon>
        <taxon>Segnochrobactraceae</taxon>
        <taxon>Pseudoxanthobacter</taxon>
    </lineage>
</organism>